<name>A0ABQ0AS67_9RHOB</name>
<comment type="caution">
    <text evidence="1">The sequence shown here is derived from an EMBL/GenBank/DDBJ whole genome shotgun (WGS) entry which is preliminary data.</text>
</comment>
<organism evidence="1 2">
    <name type="scientific">Pseudophaeobacter arcticus</name>
    <dbReference type="NCBI Taxonomy" id="385492"/>
    <lineage>
        <taxon>Bacteria</taxon>
        <taxon>Pseudomonadati</taxon>
        <taxon>Pseudomonadota</taxon>
        <taxon>Alphaproteobacteria</taxon>
        <taxon>Rhodobacterales</taxon>
        <taxon>Paracoccaceae</taxon>
        <taxon>Pseudophaeobacter</taxon>
    </lineage>
</organism>
<proteinExistence type="predicted"/>
<reference evidence="1 2" key="1">
    <citation type="submission" date="2024-04" db="EMBL/GenBank/DDBJ databases">
        <title>Draft genome sequence of Pseudophaeobacter arcticus NBRC 116598.</title>
        <authorList>
            <person name="Miyakawa T."/>
            <person name="Kusuya Y."/>
            <person name="Miura T."/>
        </authorList>
    </citation>
    <scope>NUCLEOTIDE SEQUENCE [LARGE SCALE GENOMIC DNA]</scope>
    <source>
        <strain evidence="1 2">SU-CL00105</strain>
    </source>
</reference>
<sequence>MAGICISLDSQLRLHHGFFDIARTGEIEKEWASDRTLMCLWQKHANWLRVVGANFAKGKTQ</sequence>
<keyword evidence="2" id="KW-1185">Reference proteome</keyword>
<accession>A0ABQ0AS67</accession>
<dbReference type="EMBL" id="BAABWU010000029">
    <property type="protein sequence ID" value="GAA6198714.1"/>
    <property type="molecule type" value="Genomic_DNA"/>
</dbReference>
<protein>
    <submittedName>
        <fullName evidence="1">Uncharacterized protein</fullName>
    </submittedName>
</protein>
<gene>
    <name evidence="1" type="ORF">NBRC116598_41590</name>
</gene>
<evidence type="ECO:0000313" key="1">
    <source>
        <dbReference type="EMBL" id="GAA6198714.1"/>
    </source>
</evidence>
<evidence type="ECO:0000313" key="2">
    <source>
        <dbReference type="Proteomes" id="UP001441944"/>
    </source>
</evidence>
<dbReference type="Proteomes" id="UP001441944">
    <property type="component" value="Unassembled WGS sequence"/>
</dbReference>